<keyword evidence="1" id="KW-0812">Transmembrane</keyword>
<keyword evidence="1" id="KW-0472">Membrane</keyword>
<sequence length="107" mass="13019">MLPLPLMLNLLKTSLRDPLLMPLLSLLVTLILLVLLPLLALVLLAHMLAWMRSMPLLLRCWFLYYYKVRWPRCWLSNKLSNWWCWFRINGLRVNRRRIYRLLCFSHP</sequence>
<name>A0A101LYC0_PICGL</name>
<geneLocation type="mitochondrion" evidence="2"/>
<evidence type="ECO:0000256" key="1">
    <source>
        <dbReference type="SAM" id="Phobius"/>
    </source>
</evidence>
<keyword evidence="2" id="KW-0496">Mitochondrion</keyword>
<proteinExistence type="predicted"/>
<dbReference type="EMBL" id="LKAM01000007">
    <property type="protein sequence ID" value="KUM47458.1"/>
    <property type="molecule type" value="Genomic_DNA"/>
</dbReference>
<reference evidence="2" key="1">
    <citation type="journal article" date="2015" name="Genome Biol. Evol.">
        <title>Organellar Genomes of White Spruce (Picea glauca): Assembly and Annotation.</title>
        <authorList>
            <person name="Jackman S.D."/>
            <person name="Warren R.L."/>
            <person name="Gibb E.A."/>
            <person name="Vandervalk B.P."/>
            <person name="Mohamadi H."/>
            <person name="Chu J."/>
            <person name="Raymond A."/>
            <person name="Pleasance S."/>
            <person name="Coope R."/>
            <person name="Wildung M.R."/>
            <person name="Ritland C.E."/>
            <person name="Bousquet J."/>
            <person name="Jones S.J."/>
            <person name="Bohlmann J."/>
            <person name="Birol I."/>
        </authorList>
    </citation>
    <scope>NUCLEOTIDE SEQUENCE [LARGE SCALE GENOMIC DNA]</scope>
    <source>
        <tissue evidence="2">Flushing bud</tissue>
    </source>
</reference>
<protein>
    <submittedName>
        <fullName evidence="2">Uncharacterized protein</fullName>
    </submittedName>
</protein>
<comment type="caution">
    <text evidence="2">The sequence shown here is derived from an EMBL/GenBank/DDBJ whole genome shotgun (WGS) entry which is preliminary data.</text>
</comment>
<dbReference type="AlphaFoldDB" id="A0A101LYC0"/>
<gene>
    <name evidence="2" type="ORF">ABT39_MTgene5644</name>
</gene>
<organism evidence="2">
    <name type="scientific">Picea glauca</name>
    <name type="common">White spruce</name>
    <name type="synonym">Pinus glauca</name>
    <dbReference type="NCBI Taxonomy" id="3330"/>
    <lineage>
        <taxon>Eukaryota</taxon>
        <taxon>Viridiplantae</taxon>
        <taxon>Streptophyta</taxon>
        <taxon>Embryophyta</taxon>
        <taxon>Tracheophyta</taxon>
        <taxon>Spermatophyta</taxon>
        <taxon>Pinopsida</taxon>
        <taxon>Pinidae</taxon>
        <taxon>Conifers I</taxon>
        <taxon>Pinales</taxon>
        <taxon>Pinaceae</taxon>
        <taxon>Picea</taxon>
    </lineage>
</organism>
<keyword evidence="1" id="KW-1133">Transmembrane helix</keyword>
<feature type="transmembrane region" description="Helical" evidence="1">
    <location>
        <begin position="20"/>
        <end position="49"/>
    </location>
</feature>
<evidence type="ECO:0000313" key="2">
    <source>
        <dbReference type="EMBL" id="KUM47458.1"/>
    </source>
</evidence>
<accession>A0A101LYC0</accession>